<name>A0ABY8EMB0_MALFU</name>
<feature type="region of interest" description="Disordered" evidence="1">
    <location>
        <begin position="186"/>
        <end position="212"/>
    </location>
</feature>
<gene>
    <name evidence="3" type="ORF">GLX27_000657</name>
</gene>
<accession>A0ABY8EMB0</accession>
<dbReference type="PANTHER" id="PTHR28228:SF1">
    <property type="entry name" value="SECRETORY COMPONENT PROTEIN SHR3"/>
    <property type="match status" value="1"/>
</dbReference>
<protein>
    <recommendedName>
        <fullName evidence="5">Shr3 amino acid permease chaperone</fullName>
    </recommendedName>
</protein>
<dbReference type="PANTHER" id="PTHR28228">
    <property type="entry name" value="SECRETORY COMPONENT PROTEIN SHR3"/>
    <property type="match status" value="1"/>
</dbReference>
<evidence type="ECO:0000256" key="1">
    <source>
        <dbReference type="SAM" id="MobiDB-lite"/>
    </source>
</evidence>
<dbReference type="InterPro" id="IPR013248">
    <property type="entry name" value="Psh3/Shr3"/>
</dbReference>
<organism evidence="3 4">
    <name type="scientific">Malassezia furfur</name>
    <name type="common">Pityriasis versicolor infection agent</name>
    <name type="synonym">Pityrosporum furfur</name>
    <dbReference type="NCBI Taxonomy" id="55194"/>
    <lineage>
        <taxon>Eukaryota</taxon>
        <taxon>Fungi</taxon>
        <taxon>Dikarya</taxon>
        <taxon>Basidiomycota</taxon>
        <taxon>Ustilaginomycotina</taxon>
        <taxon>Malasseziomycetes</taxon>
        <taxon>Malasseziales</taxon>
        <taxon>Malasseziaceae</taxon>
        <taxon>Malassezia</taxon>
    </lineage>
</organism>
<dbReference type="SMART" id="SM00786">
    <property type="entry name" value="SHR3_chaperone"/>
    <property type="match status" value="1"/>
</dbReference>
<keyword evidence="2" id="KW-0812">Transmembrane</keyword>
<evidence type="ECO:0008006" key="5">
    <source>
        <dbReference type="Google" id="ProtNLM"/>
    </source>
</evidence>
<sequence length="212" mass="23700">MLGVTVALLLACSSFVLGILFMHWHADYILLWQEPARDREVLYALHYYLNTVGVWSDKYIAALFTVISIQISVLLFQIFSGKETNWLFDGASLFLVAAVATLYKTKLLPLIDMLPSVTPPPAAQPLSFYAETLSALREVANAHALLAMALLGIVLLQCGKFYSERLQERERNEEVDARLLRRLRHLQQEERSKNHADAPTMAPSPGGPDAST</sequence>
<feature type="transmembrane region" description="Helical" evidence="2">
    <location>
        <begin position="142"/>
        <end position="162"/>
    </location>
</feature>
<keyword evidence="4" id="KW-1185">Reference proteome</keyword>
<feature type="compositionally biased region" description="Basic and acidic residues" evidence="1">
    <location>
        <begin position="186"/>
        <end position="196"/>
    </location>
</feature>
<evidence type="ECO:0000313" key="3">
    <source>
        <dbReference type="EMBL" id="WFD46029.1"/>
    </source>
</evidence>
<keyword evidence="2" id="KW-1133">Transmembrane helix</keyword>
<dbReference type="Pfam" id="PF08229">
    <property type="entry name" value="SHR3_chaperone"/>
    <property type="match status" value="1"/>
</dbReference>
<evidence type="ECO:0000256" key="2">
    <source>
        <dbReference type="SAM" id="Phobius"/>
    </source>
</evidence>
<feature type="transmembrane region" description="Helical" evidence="2">
    <location>
        <begin position="59"/>
        <end position="79"/>
    </location>
</feature>
<feature type="transmembrane region" description="Helical" evidence="2">
    <location>
        <begin position="86"/>
        <end position="103"/>
    </location>
</feature>
<keyword evidence="2" id="KW-0472">Membrane</keyword>
<evidence type="ECO:0000313" key="4">
    <source>
        <dbReference type="Proteomes" id="UP000818624"/>
    </source>
</evidence>
<proteinExistence type="predicted"/>
<dbReference type="EMBL" id="CP046234">
    <property type="protein sequence ID" value="WFD46029.1"/>
    <property type="molecule type" value="Genomic_DNA"/>
</dbReference>
<dbReference type="Proteomes" id="UP000818624">
    <property type="component" value="Chromosome 1"/>
</dbReference>
<reference evidence="3 4" key="1">
    <citation type="journal article" date="2020" name="Elife">
        <title>Loss of centromere function drives karyotype evolution in closely related Malassezia species.</title>
        <authorList>
            <person name="Sankaranarayanan S.R."/>
            <person name="Ianiri G."/>
            <person name="Coelho M.A."/>
            <person name="Reza M.H."/>
            <person name="Thimmappa B.C."/>
            <person name="Ganguly P."/>
            <person name="Vadnala R.N."/>
            <person name="Sun S."/>
            <person name="Siddharthan R."/>
            <person name="Tellgren-Roth C."/>
            <person name="Dawson T.L."/>
            <person name="Heitman J."/>
            <person name="Sanyal K."/>
        </authorList>
    </citation>
    <scope>NUCLEOTIDE SEQUENCE [LARGE SCALE GENOMIC DNA]</scope>
    <source>
        <strain evidence="3">CBS14141</strain>
    </source>
</reference>